<protein>
    <recommendedName>
        <fullName evidence="3">Aldolase</fullName>
    </recommendedName>
</protein>
<dbReference type="SUPFAM" id="SSF53795">
    <property type="entry name" value="PEP carboxykinase-like"/>
    <property type="match status" value="1"/>
</dbReference>
<evidence type="ECO:0000313" key="2">
    <source>
        <dbReference type="Proteomes" id="UP000548423"/>
    </source>
</evidence>
<evidence type="ECO:0000313" key="1">
    <source>
        <dbReference type="EMBL" id="NYE03840.1"/>
    </source>
</evidence>
<reference evidence="2" key="2">
    <citation type="submission" date="2020-08" db="EMBL/GenBank/DDBJ databases">
        <title>The Agave Microbiome: Exploring the role of microbial communities in plant adaptations to desert environments.</title>
        <authorList>
            <person name="Partida-Martinez L.P."/>
        </authorList>
    </citation>
    <scope>NUCLEOTIDE SEQUENCE [LARGE SCALE GENOMIC DNA]</scope>
    <source>
        <strain evidence="2">AT2.8</strain>
    </source>
</reference>
<name>A0A852T558_9BACI</name>
<accession>A0A852T558</accession>
<proteinExistence type="predicted"/>
<dbReference type="InterPro" id="IPR027417">
    <property type="entry name" value="P-loop_NTPase"/>
</dbReference>
<organism evidence="1 2">
    <name type="scientific">Neobacillus niacini</name>
    <dbReference type="NCBI Taxonomy" id="86668"/>
    <lineage>
        <taxon>Bacteria</taxon>
        <taxon>Bacillati</taxon>
        <taxon>Bacillota</taxon>
        <taxon>Bacilli</taxon>
        <taxon>Bacillales</taxon>
        <taxon>Bacillaceae</taxon>
        <taxon>Neobacillus</taxon>
    </lineage>
</organism>
<dbReference type="AlphaFoldDB" id="A0A852T558"/>
<dbReference type="Gene3D" id="3.40.50.300">
    <property type="entry name" value="P-loop containing nucleotide triphosphate hydrolases"/>
    <property type="match status" value="1"/>
</dbReference>
<dbReference type="EMBL" id="JACCBX010000001">
    <property type="protein sequence ID" value="NYE03840.1"/>
    <property type="molecule type" value="Genomic_DNA"/>
</dbReference>
<sequence>MLEVGQRLAYKAFGLTFSSQIHFPELEILDDTNLILDFEIKIGDLSKVYFELSNEPDKFVIKENFVIFQISSIATFSISGGNKITVSPMEGSDEDQIRLLILGTCMSALLMQRKILPLHGSVVAINGKAYAFIGNSGAGKSTLASAFVSKDYKILSDDVIAVSLYGKGSVPYVIPSYPQQKLWQDSLSEFGMNKSNYRSIFGRENKYSIPITSNFYSTPLPLAGVFELIKSDCEEVGIRRIEKLESFSTFSSHTFRNFLIPGLGLMDWHFRTITEILNKIKLYQLQRPALGTDVQRLVSIILNTINKGD</sequence>
<evidence type="ECO:0008006" key="3">
    <source>
        <dbReference type="Google" id="ProtNLM"/>
    </source>
</evidence>
<gene>
    <name evidence="1" type="ORF">F4694_000559</name>
</gene>
<comment type="caution">
    <text evidence="1">The sequence shown here is derived from an EMBL/GenBank/DDBJ whole genome shotgun (WGS) entry which is preliminary data.</text>
</comment>
<reference evidence="2" key="1">
    <citation type="submission" date="2020-07" db="EMBL/GenBank/DDBJ databases">
        <authorList>
            <person name="Partida-Martinez L."/>
            <person name="Huntemann M."/>
            <person name="Clum A."/>
            <person name="Wang J."/>
            <person name="Palaniappan K."/>
            <person name="Ritter S."/>
            <person name="Chen I.-M."/>
            <person name="Stamatis D."/>
            <person name="Reddy T."/>
            <person name="O'Malley R."/>
            <person name="Daum C."/>
            <person name="Shapiro N."/>
            <person name="Ivanova N."/>
            <person name="Kyrpides N."/>
            <person name="Woyke T."/>
        </authorList>
    </citation>
    <scope>NUCLEOTIDE SEQUENCE [LARGE SCALE GENOMIC DNA]</scope>
    <source>
        <strain evidence="2">AT2.8</strain>
    </source>
</reference>
<dbReference type="Proteomes" id="UP000548423">
    <property type="component" value="Unassembled WGS sequence"/>
</dbReference>